<evidence type="ECO:0000256" key="1">
    <source>
        <dbReference type="SAM" id="MobiDB-lite"/>
    </source>
</evidence>
<feature type="region of interest" description="Disordered" evidence="1">
    <location>
        <begin position="1"/>
        <end position="29"/>
    </location>
</feature>
<protein>
    <submittedName>
        <fullName evidence="2">Uncharacterized protein</fullName>
    </submittedName>
</protein>
<feature type="compositionally biased region" description="Polar residues" evidence="1">
    <location>
        <begin position="1"/>
        <end position="11"/>
    </location>
</feature>
<dbReference type="EMBL" id="CADCXV010000102">
    <property type="protein sequence ID" value="CAB0028227.1"/>
    <property type="molecule type" value="Genomic_DNA"/>
</dbReference>
<reference evidence="2 3" key="1">
    <citation type="submission" date="2020-02" db="EMBL/GenBank/DDBJ databases">
        <authorList>
            <person name="Ferguson B K."/>
        </authorList>
    </citation>
    <scope>NUCLEOTIDE SEQUENCE [LARGE SCALE GENOMIC DNA]</scope>
</reference>
<sequence>MSFMSPSTSSKFVARRDTEAAAASPESTSATCEHLHRDRLYICIQISGQFAACVSSRVPFFHATGANRKKKIEEEEEETKLDKILFTRVKRTKITKTLLQHSSFTCANAFPRGEKVRERGGRRSSRENLKGAHHQQQQ</sequence>
<proteinExistence type="predicted"/>
<name>A0A6H5HSK3_9HYME</name>
<dbReference type="Proteomes" id="UP000479190">
    <property type="component" value="Unassembled WGS sequence"/>
</dbReference>
<accession>A0A6H5HSK3</accession>
<feature type="compositionally biased region" description="Low complexity" evidence="1">
    <location>
        <begin position="20"/>
        <end position="29"/>
    </location>
</feature>
<feature type="region of interest" description="Disordered" evidence="1">
    <location>
        <begin position="110"/>
        <end position="138"/>
    </location>
</feature>
<evidence type="ECO:0000313" key="3">
    <source>
        <dbReference type="Proteomes" id="UP000479190"/>
    </source>
</evidence>
<keyword evidence="3" id="KW-1185">Reference proteome</keyword>
<gene>
    <name evidence="2" type="ORF">TBRA_LOCUS435</name>
</gene>
<feature type="compositionally biased region" description="Basic and acidic residues" evidence="1">
    <location>
        <begin position="112"/>
        <end position="130"/>
    </location>
</feature>
<evidence type="ECO:0000313" key="2">
    <source>
        <dbReference type="EMBL" id="CAB0028227.1"/>
    </source>
</evidence>
<dbReference type="AlphaFoldDB" id="A0A6H5HSK3"/>
<organism evidence="2 3">
    <name type="scientific">Trichogramma brassicae</name>
    <dbReference type="NCBI Taxonomy" id="86971"/>
    <lineage>
        <taxon>Eukaryota</taxon>
        <taxon>Metazoa</taxon>
        <taxon>Ecdysozoa</taxon>
        <taxon>Arthropoda</taxon>
        <taxon>Hexapoda</taxon>
        <taxon>Insecta</taxon>
        <taxon>Pterygota</taxon>
        <taxon>Neoptera</taxon>
        <taxon>Endopterygota</taxon>
        <taxon>Hymenoptera</taxon>
        <taxon>Apocrita</taxon>
        <taxon>Proctotrupomorpha</taxon>
        <taxon>Chalcidoidea</taxon>
        <taxon>Trichogrammatidae</taxon>
        <taxon>Trichogramma</taxon>
    </lineage>
</organism>